<evidence type="ECO:0000313" key="2">
    <source>
        <dbReference type="Proteomes" id="UP000193411"/>
    </source>
</evidence>
<keyword evidence="2" id="KW-1185">Reference proteome</keyword>
<dbReference type="Proteomes" id="UP000193411">
    <property type="component" value="Unassembled WGS sequence"/>
</dbReference>
<protein>
    <submittedName>
        <fullName evidence="1">Uncharacterized protein</fullName>
    </submittedName>
</protein>
<evidence type="ECO:0000313" key="1">
    <source>
        <dbReference type="EMBL" id="ORZ38709.1"/>
    </source>
</evidence>
<dbReference type="AlphaFoldDB" id="A0A1Y2HW16"/>
<gene>
    <name evidence="1" type="ORF">BCR44DRAFT_1427651</name>
</gene>
<accession>A0A1Y2HW16</accession>
<dbReference type="EMBL" id="MCFL01000007">
    <property type="protein sequence ID" value="ORZ38709.1"/>
    <property type="molecule type" value="Genomic_DNA"/>
</dbReference>
<sequence length="55" mass="5799">MSILAGQQILTAPRLVNEISGAPSPYPCHTHAASLATVPSITWCLDLLLPTDLVT</sequence>
<reference evidence="1 2" key="1">
    <citation type="submission" date="2016-07" db="EMBL/GenBank/DDBJ databases">
        <title>Pervasive Adenine N6-methylation of Active Genes in Fungi.</title>
        <authorList>
            <consortium name="DOE Joint Genome Institute"/>
            <person name="Mondo S.J."/>
            <person name="Dannebaum R.O."/>
            <person name="Kuo R.C."/>
            <person name="Labutti K."/>
            <person name="Haridas S."/>
            <person name="Kuo A."/>
            <person name="Salamov A."/>
            <person name="Ahrendt S.R."/>
            <person name="Lipzen A."/>
            <person name="Sullivan W."/>
            <person name="Andreopoulos W.B."/>
            <person name="Clum A."/>
            <person name="Lindquist E."/>
            <person name="Daum C."/>
            <person name="Ramamoorthy G.K."/>
            <person name="Gryganskyi A."/>
            <person name="Culley D."/>
            <person name="Magnuson J.K."/>
            <person name="James T.Y."/>
            <person name="O'Malley M.A."/>
            <person name="Stajich J.E."/>
            <person name="Spatafora J.W."/>
            <person name="Visel A."/>
            <person name="Grigoriev I.V."/>
        </authorList>
    </citation>
    <scope>NUCLEOTIDE SEQUENCE [LARGE SCALE GENOMIC DNA]</scope>
    <source>
        <strain evidence="1 2">PL171</strain>
    </source>
</reference>
<name>A0A1Y2HW16_9FUNG</name>
<proteinExistence type="predicted"/>
<organism evidence="1 2">
    <name type="scientific">Catenaria anguillulae PL171</name>
    <dbReference type="NCBI Taxonomy" id="765915"/>
    <lineage>
        <taxon>Eukaryota</taxon>
        <taxon>Fungi</taxon>
        <taxon>Fungi incertae sedis</taxon>
        <taxon>Blastocladiomycota</taxon>
        <taxon>Blastocladiomycetes</taxon>
        <taxon>Blastocladiales</taxon>
        <taxon>Catenariaceae</taxon>
        <taxon>Catenaria</taxon>
    </lineage>
</organism>
<comment type="caution">
    <text evidence="1">The sequence shown here is derived from an EMBL/GenBank/DDBJ whole genome shotgun (WGS) entry which is preliminary data.</text>
</comment>